<feature type="region of interest" description="Disordered" evidence="14">
    <location>
        <begin position="796"/>
        <end position="833"/>
    </location>
</feature>
<dbReference type="PANTHER" id="PTHR46600">
    <property type="entry name" value="THAP DOMAIN-CONTAINING"/>
    <property type="match status" value="1"/>
</dbReference>
<comment type="caution">
    <text evidence="16">The sequence shown here is derived from an EMBL/GenBank/DDBJ whole genome shotgun (WGS) entry which is preliminary data.</text>
</comment>
<dbReference type="OrthoDB" id="6356087at2759"/>
<feature type="compositionally biased region" description="Polar residues" evidence="14">
    <location>
        <begin position="1680"/>
        <end position="1699"/>
    </location>
</feature>
<evidence type="ECO:0000256" key="5">
    <source>
        <dbReference type="ARBA" id="ARBA00022833"/>
    </source>
</evidence>
<evidence type="ECO:0000256" key="14">
    <source>
        <dbReference type="SAM" id="MobiDB-lite"/>
    </source>
</evidence>
<keyword evidence="3" id="KW-0479">Metal-binding</keyword>
<proteinExistence type="inferred from homology"/>
<dbReference type="GO" id="GO:0046983">
    <property type="term" value="F:protein dimerization activity"/>
    <property type="evidence" value="ECO:0007669"/>
    <property type="project" value="InterPro"/>
</dbReference>
<dbReference type="GO" id="GO:0043565">
    <property type="term" value="F:sequence-specific DNA binding"/>
    <property type="evidence" value="ECO:0007669"/>
    <property type="project" value="InterPro"/>
</dbReference>
<protein>
    <recommendedName>
        <fullName evidence="15">THAP-type domain-containing protein</fullName>
    </recommendedName>
</protein>
<comment type="subcellular location">
    <subcellularLocation>
        <location evidence="1">Nucleus</location>
        <location evidence="1">Nucleoplasm</location>
    </subcellularLocation>
</comment>
<feature type="region of interest" description="Disordered" evidence="14">
    <location>
        <begin position="384"/>
        <end position="447"/>
    </location>
</feature>
<evidence type="ECO:0000256" key="6">
    <source>
        <dbReference type="ARBA" id="ARBA00023015"/>
    </source>
</evidence>
<dbReference type="SMART" id="SM00980">
    <property type="entry name" value="THAP"/>
    <property type="match status" value="1"/>
</dbReference>
<dbReference type="SMART" id="SM00692">
    <property type="entry name" value="DM3"/>
    <property type="match status" value="1"/>
</dbReference>
<keyword evidence="17" id="KW-1185">Reference proteome</keyword>
<feature type="compositionally biased region" description="Polar residues" evidence="14">
    <location>
        <begin position="116"/>
        <end position="125"/>
    </location>
</feature>
<dbReference type="Pfam" id="PF16059">
    <property type="entry name" value="MGA_dom"/>
    <property type="match status" value="1"/>
</dbReference>
<dbReference type="InterPro" id="IPR032060">
    <property type="entry name" value="MGA_dom"/>
</dbReference>
<dbReference type="GO" id="GO:0005654">
    <property type="term" value="C:nucleoplasm"/>
    <property type="evidence" value="ECO:0007669"/>
    <property type="project" value="UniProtKB-SubCell"/>
</dbReference>
<dbReference type="InterPro" id="IPR026516">
    <property type="entry name" value="THAP1/10"/>
</dbReference>
<feature type="compositionally biased region" description="Polar residues" evidence="14">
    <location>
        <begin position="1767"/>
        <end position="1789"/>
    </location>
</feature>
<keyword evidence="5" id="KW-0862">Zinc</keyword>
<dbReference type="SUPFAM" id="SSF47459">
    <property type="entry name" value="HLH, helix-loop-helix DNA-binding domain"/>
    <property type="match status" value="1"/>
</dbReference>
<dbReference type="Proteomes" id="UP000789390">
    <property type="component" value="Unassembled WGS sequence"/>
</dbReference>
<dbReference type="Pfam" id="PF05485">
    <property type="entry name" value="THAP"/>
    <property type="match status" value="1"/>
</dbReference>
<evidence type="ECO:0000313" key="17">
    <source>
        <dbReference type="Proteomes" id="UP000789390"/>
    </source>
</evidence>
<keyword evidence="4 12" id="KW-0863">Zinc-finger</keyword>
<feature type="compositionally biased region" description="Basic and acidic residues" evidence="14">
    <location>
        <begin position="384"/>
        <end position="419"/>
    </location>
</feature>
<evidence type="ECO:0000256" key="2">
    <source>
        <dbReference type="ARBA" id="ARBA00006177"/>
    </source>
</evidence>
<evidence type="ECO:0000256" key="12">
    <source>
        <dbReference type="PROSITE-ProRule" id="PRU00309"/>
    </source>
</evidence>
<evidence type="ECO:0000256" key="3">
    <source>
        <dbReference type="ARBA" id="ARBA00022723"/>
    </source>
</evidence>
<feature type="compositionally biased region" description="Low complexity" evidence="14">
    <location>
        <begin position="1700"/>
        <end position="1729"/>
    </location>
</feature>
<keyword evidence="7 13" id="KW-0175">Coiled coil</keyword>
<evidence type="ECO:0000256" key="9">
    <source>
        <dbReference type="ARBA" id="ARBA00023163"/>
    </source>
</evidence>
<feature type="compositionally biased region" description="Polar residues" evidence="14">
    <location>
        <begin position="796"/>
        <end position="808"/>
    </location>
</feature>
<feature type="region of interest" description="Disordered" evidence="14">
    <location>
        <begin position="1885"/>
        <end position="1959"/>
    </location>
</feature>
<feature type="compositionally biased region" description="Acidic residues" evidence="14">
    <location>
        <begin position="420"/>
        <end position="446"/>
    </location>
</feature>
<gene>
    <name evidence="16" type="ORF">DGAL_LOCUS276</name>
</gene>
<dbReference type="SUPFAM" id="SSF57716">
    <property type="entry name" value="Glucocorticoid receptor-like (DNA-binding domain)"/>
    <property type="match status" value="1"/>
</dbReference>
<feature type="compositionally biased region" description="Low complexity" evidence="14">
    <location>
        <begin position="1924"/>
        <end position="1938"/>
    </location>
</feature>
<dbReference type="GO" id="GO:0008270">
    <property type="term" value="F:zinc ion binding"/>
    <property type="evidence" value="ECO:0007669"/>
    <property type="project" value="UniProtKB-KW"/>
</dbReference>
<feature type="region of interest" description="Disordered" evidence="14">
    <location>
        <begin position="1260"/>
        <end position="1285"/>
    </location>
</feature>
<keyword evidence="9" id="KW-0804">Transcription</keyword>
<evidence type="ECO:0000256" key="11">
    <source>
        <dbReference type="ARBA" id="ARBA00023306"/>
    </source>
</evidence>
<sequence length="2116" mass="234030">MVRPCCICGIKKNSEAATKGIRFFKFPSTKSESHSNWIKTIRHHSTKISRPFTPRRNSIVCSSHFEDSCFNRSYRKLQLKQGSIPTIFNFDDSSKKVFSTACDVTSKADEEKEGNTEGNVSSSSLRDYASDGSSSLSPPVLLPLQDVNSDFEETIEDPPDLELYHINHDYDESTGLTSFADLDMIKMDHIGSVADILGPDPYMQDESIVMDERPDSSVGEERDEVDGQTILSFTSAEEMHEFAHREASSRLTKTNDFRQIKGWRNKFQQLTPSLSPSPCSSPVSLPARSAISASENSKSPLPTHFSRLCQNPSTSFEMKNLKENGASCEKNSPNLDTQQRPTSPVEEGCIVPSEETAETTEEMANSSLESTLPLPDLIAHSEETKETFQEERKEPLEEGMKKSLEDERKKPLEEETKEPLEEETSELLEETDELMEETAEPSDESTEAFPELGIDGLISYDYAKFAASAACFPFDEKRGKTFKKADNSLTASKKVSPRPKNSATRTRINKQSAVQHVQILPIVDIDEIPSGDMTGFDDSMEEVVVQEEEYVEVYDVPGNLVLPTADCGQLFCRLGCICDILIKTKNRTKVSVEHCGLPECMLQCVCGYQKGKPSSRKCFASLLKGNESFYSKINWSGERRRRERRVPERFSEFHLGNESSSSVSNRSSEEFKQVESKSKNNSHHRAGNSHSSRSSSPFKNASPPQSHSVSPQSVQDSLPCPPKNRKWEPFRVKVCADEIKLLRWDSFVSLSKVYIAPDHDIFCMEHTMYGCPCIETDRRIIRIPSEYVPLPVIDTTKNTENKSPTSSAKKVKAKNVTSSPSAKNVAKKHTNPNMRLAPKSKVMEENAAPAAPQEPVAKTSSLSKMRKILSDERFQLQKLMTEEKTRAFDEEVDLTVRQGQTVQLVAWIRFHRIYHAGRIHIRFLSRRAGPVILVMRPTEIVAADITCDIQDMKGNTNSPEIVKELLDPCISPEETSRYAFLLCDGVKWELVGCLSLKASNDAPPPTSTVPPASLDTPTLFPSPPSPQHSISTTEVPSVVLDEQNAQQKRVAAQMKFLARCPPRTRDEVSPDPSAIQRSSALELKRMQLEERLSVINSKLTLQPPKQSVSFKQFKNKSRASMAPILQPIIPTVSVVETPVIVEELPPSSLSAADPSIQAPRPKTVRRAGKRKPDMTYLIPDQCILPDDPEEMPVVSLTEELPEAQPKKNSQNLPDSVVSQEGKDPNQTLYPAAEKLAMFSRLIINSRNDSMSGGNFSNFEDSSMTASKLSRPAKRPPPKLERIPTPPLPVAVPLPLIAPESTVPNIPPSEMTFIKLQPIGSSLPNGISGQNTVRRIRILTPNSTVNGGSGNSLLPVLTSRNGWEPNLIQQQRLHWSSKGVKPPVNAKITPTPVISDSLITVLPVPTSLGTGQNVSTLTSSCATNASDIVQFIGPVPNQDGKTPAITSDLQVPDWSTQLLMKANAVASTSISLAGVKLLQQKQRGKSTSPPVVNAEPSKETESTSCVFPKIFTAEVITVKSPPGNASQRLKIIYEAMVGQHRDFCPSRASMILPLHNVDDQWCIVAINQVPDSGFQVPGVTVFIPRDMLGRAASAAMERKARVSFPLHFKLKNDGSALKSGFEVYGTPQLPHHVFVGPFPFNYIESCTPLSMMNNNVCMFVIKLTKPIPVSVSDCAKEVQQLKPTEQTEEVIQSTETKSTVNTPEPISETSPSTIEEVSVTSTPVSSNKSSSEADHTASSEATEVSESTLLNTKDSESAEIQIVDEKINSNPKSLSQLPGSSLLRQPIQSESVKRTKKPIRMFVARTPGLPPVNIKLFSENSVVVDHPFLSGEKKMFTSLEKAKTWLQTLAIRNCNVEVKKSKTSNSAEDSWANSDFTEDEEIDVCGQTQGESQEQEETVDSASTTSRSPKRIRRLTEKARILAASKSKSSRNSGSTTSSFKRSQDKLPLPRKVGSSRKNSIQRMLHIQKEQERRGLLGKLIRDLDALCASSSGTRAKIVVLKNATILVGQLEQQAKEMEALYQNLKEQRTTLLTLREQIFNKLPPNASQIFSCFMESVPLPSRHLAMIENNRIKRYRPQVPDRQSQNRVAVIVPNNALLSESVDVAQGGYVLTGVES</sequence>
<evidence type="ECO:0000256" key="4">
    <source>
        <dbReference type="ARBA" id="ARBA00022771"/>
    </source>
</evidence>
<accession>A0A8J2R764</accession>
<feature type="domain" description="THAP-type" evidence="15">
    <location>
        <begin position="1"/>
        <end position="88"/>
    </location>
</feature>
<feature type="region of interest" description="Disordered" evidence="14">
    <location>
        <begin position="489"/>
        <end position="508"/>
    </location>
</feature>
<feature type="region of interest" description="Disordered" evidence="14">
    <location>
        <begin position="1149"/>
        <end position="1169"/>
    </location>
</feature>
<dbReference type="PANTHER" id="PTHR46600:SF1">
    <property type="entry name" value="THAP DOMAIN-CONTAINING PROTEIN 1"/>
    <property type="match status" value="1"/>
</dbReference>
<evidence type="ECO:0000256" key="7">
    <source>
        <dbReference type="ARBA" id="ARBA00023054"/>
    </source>
</evidence>
<dbReference type="InterPro" id="IPR036638">
    <property type="entry name" value="HLH_DNA-bd_sf"/>
</dbReference>
<feature type="compositionally biased region" description="Polar residues" evidence="14">
    <location>
        <begin position="329"/>
        <end position="342"/>
    </location>
</feature>
<feature type="compositionally biased region" description="Polar residues" evidence="14">
    <location>
        <begin position="1206"/>
        <end position="1224"/>
    </location>
</feature>
<name>A0A8J2R764_9CRUS</name>
<feature type="compositionally biased region" description="Low complexity" evidence="14">
    <location>
        <begin position="1737"/>
        <end position="1747"/>
    </location>
</feature>
<evidence type="ECO:0000313" key="16">
    <source>
        <dbReference type="EMBL" id="CAH0098229.1"/>
    </source>
</evidence>
<feature type="compositionally biased region" description="Basic and acidic residues" evidence="14">
    <location>
        <begin position="667"/>
        <end position="678"/>
    </location>
</feature>
<dbReference type="EMBL" id="CAKKLH010000001">
    <property type="protein sequence ID" value="CAH0098229.1"/>
    <property type="molecule type" value="Genomic_DNA"/>
</dbReference>
<keyword evidence="8 12" id="KW-0238">DNA-binding</keyword>
<comment type="similarity">
    <text evidence="2">Belongs to the THAP1 family.</text>
</comment>
<feature type="region of interest" description="Disordered" evidence="14">
    <location>
        <begin position="1199"/>
        <end position="1224"/>
    </location>
</feature>
<dbReference type="InterPro" id="IPR006612">
    <property type="entry name" value="THAP_Znf"/>
</dbReference>
<keyword evidence="11" id="KW-0131">Cell cycle</keyword>
<organism evidence="16 17">
    <name type="scientific">Daphnia galeata</name>
    <dbReference type="NCBI Taxonomy" id="27404"/>
    <lineage>
        <taxon>Eukaryota</taxon>
        <taxon>Metazoa</taxon>
        <taxon>Ecdysozoa</taxon>
        <taxon>Arthropoda</taxon>
        <taxon>Crustacea</taxon>
        <taxon>Branchiopoda</taxon>
        <taxon>Diplostraca</taxon>
        <taxon>Cladocera</taxon>
        <taxon>Anomopoda</taxon>
        <taxon>Daphniidae</taxon>
        <taxon>Daphnia</taxon>
    </lineage>
</organism>
<evidence type="ECO:0000256" key="8">
    <source>
        <dbReference type="ARBA" id="ARBA00023125"/>
    </source>
</evidence>
<evidence type="ECO:0000259" key="15">
    <source>
        <dbReference type="PROSITE" id="PS50950"/>
    </source>
</evidence>
<feature type="region of interest" description="Disordered" evidence="14">
    <location>
        <begin position="106"/>
        <end position="141"/>
    </location>
</feature>
<evidence type="ECO:0000256" key="1">
    <source>
        <dbReference type="ARBA" id="ARBA00004642"/>
    </source>
</evidence>
<feature type="coiled-coil region" evidence="13">
    <location>
        <begin position="2000"/>
        <end position="2037"/>
    </location>
</feature>
<feature type="region of interest" description="Disordered" evidence="14">
    <location>
        <begin position="1680"/>
        <end position="1793"/>
    </location>
</feature>
<dbReference type="PROSITE" id="PS50950">
    <property type="entry name" value="ZF_THAP"/>
    <property type="match status" value="1"/>
</dbReference>
<feature type="region of interest" description="Disordered" evidence="14">
    <location>
        <begin position="325"/>
        <end position="346"/>
    </location>
</feature>
<evidence type="ECO:0000256" key="10">
    <source>
        <dbReference type="ARBA" id="ARBA00023242"/>
    </source>
</evidence>
<keyword evidence="6" id="KW-0805">Transcription regulation</keyword>
<feature type="region of interest" description="Disordered" evidence="14">
    <location>
        <begin position="656"/>
        <end position="722"/>
    </location>
</feature>
<feature type="compositionally biased region" description="Low complexity" evidence="14">
    <location>
        <begin position="688"/>
        <end position="717"/>
    </location>
</feature>
<reference evidence="16" key="1">
    <citation type="submission" date="2021-11" db="EMBL/GenBank/DDBJ databases">
        <authorList>
            <person name="Schell T."/>
        </authorList>
    </citation>
    <scope>NUCLEOTIDE SEQUENCE</scope>
    <source>
        <strain evidence="16">M5</strain>
    </source>
</reference>
<evidence type="ECO:0000256" key="13">
    <source>
        <dbReference type="SAM" id="Coils"/>
    </source>
</evidence>
<feature type="compositionally biased region" description="Basic and acidic residues" evidence="14">
    <location>
        <begin position="106"/>
        <end position="115"/>
    </location>
</feature>
<keyword evidence="10" id="KW-0539">Nucleus</keyword>